<keyword evidence="1" id="KW-0472">Membrane</keyword>
<dbReference type="RefSeq" id="WP_124907074.1">
    <property type="nucleotide sequence ID" value="NZ_RQJP01000002.1"/>
</dbReference>
<reference evidence="2 3" key="1">
    <citation type="submission" date="2018-11" db="EMBL/GenBank/DDBJ databases">
        <authorList>
            <person name="Zhou Z."/>
            <person name="Wang G."/>
        </authorList>
    </citation>
    <scope>NUCLEOTIDE SEQUENCE [LARGE SCALE GENOMIC DNA]</scope>
    <source>
        <strain evidence="2 3">KCTC42998</strain>
    </source>
</reference>
<evidence type="ECO:0000313" key="2">
    <source>
        <dbReference type="EMBL" id="RRB15470.1"/>
    </source>
</evidence>
<keyword evidence="1" id="KW-1133">Transmembrane helix</keyword>
<organism evidence="2 3">
    <name type="scientific">Larkinella knui</name>
    <dbReference type="NCBI Taxonomy" id="2025310"/>
    <lineage>
        <taxon>Bacteria</taxon>
        <taxon>Pseudomonadati</taxon>
        <taxon>Bacteroidota</taxon>
        <taxon>Cytophagia</taxon>
        <taxon>Cytophagales</taxon>
        <taxon>Spirosomataceae</taxon>
        <taxon>Larkinella</taxon>
    </lineage>
</organism>
<name>A0A3P1CQI0_9BACT</name>
<gene>
    <name evidence="2" type="ORF">EHT87_13170</name>
</gene>
<keyword evidence="3" id="KW-1185">Reference proteome</keyword>
<dbReference type="AlphaFoldDB" id="A0A3P1CQI0"/>
<dbReference type="Proteomes" id="UP000274271">
    <property type="component" value="Unassembled WGS sequence"/>
</dbReference>
<comment type="caution">
    <text evidence="2">The sequence shown here is derived from an EMBL/GenBank/DDBJ whole genome shotgun (WGS) entry which is preliminary data.</text>
</comment>
<dbReference type="EMBL" id="RQJP01000002">
    <property type="protein sequence ID" value="RRB15470.1"/>
    <property type="molecule type" value="Genomic_DNA"/>
</dbReference>
<feature type="transmembrane region" description="Helical" evidence="1">
    <location>
        <begin position="75"/>
        <end position="100"/>
    </location>
</feature>
<feature type="transmembrane region" description="Helical" evidence="1">
    <location>
        <begin position="48"/>
        <end position="68"/>
    </location>
</feature>
<protein>
    <submittedName>
        <fullName evidence="2">Uncharacterized protein</fullName>
    </submittedName>
</protein>
<sequence length="116" mass="12779">MTRFAGSSLRFHFLTSHQIMSNLGHSAHTAHSAAKIVEELPRLPDKKNPIVAGILGFFFGALGIGLYFQSWKDFFICIGLFIGLLILIPGLGALPGWLFAPVYGIYRAYTSNEKHA</sequence>
<accession>A0A3P1CQI0</accession>
<keyword evidence="1" id="KW-0812">Transmembrane</keyword>
<proteinExistence type="predicted"/>
<evidence type="ECO:0000313" key="3">
    <source>
        <dbReference type="Proteomes" id="UP000274271"/>
    </source>
</evidence>
<evidence type="ECO:0000256" key="1">
    <source>
        <dbReference type="SAM" id="Phobius"/>
    </source>
</evidence>